<reference evidence="2" key="2">
    <citation type="submission" date="2020-07" db="EMBL/GenBank/DDBJ databases">
        <authorList>
            <person name="Vera ALvarez R."/>
            <person name="Arias-Moreno D.M."/>
            <person name="Jimenez-Jacinto V."/>
            <person name="Jimenez-Bremont J.F."/>
            <person name="Swaminathan K."/>
            <person name="Moose S.P."/>
            <person name="Guerrero-Gonzalez M.L."/>
            <person name="Marino-Ramirez L."/>
            <person name="Landsman D."/>
            <person name="Rodriguez-Kessler M."/>
            <person name="Delgado-Sanchez P."/>
        </authorList>
    </citation>
    <scope>NUCLEOTIDE SEQUENCE</scope>
    <source>
        <tissue evidence="2">Cladode</tissue>
    </source>
</reference>
<sequence length="167" mass="18480">MQAPTDEAVRSARRLVQVKMALDDRVGACNQMVDQLMQDRQQQDEQILQVAAPALGIQTENMLALGTLCERHSELNGRLLRLQNEQQAFQRTIGDIRVAMEASRFLTVGSPDEAAVVTDLWINRGWRGLAYVCHNNHTADTTQALQGPNAPGVPVQELEDDHPANQG</sequence>
<reference evidence="2" key="1">
    <citation type="journal article" date="2013" name="J. Plant Res.">
        <title>Effect of fungi and light on seed germination of three Opuntia species from semiarid lands of central Mexico.</title>
        <authorList>
            <person name="Delgado-Sanchez P."/>
            <person name="Jimenez-Bremont J.F."/>
            <person name="Guerrero-Gonzalez Mde L."/>
            <person name="Flores J."/>
        </authorList>
    </citation>
    <scope>NUCLEOTIDE SEQUENCE</scope>
    <source>
        <tissue evidence="2">Cladode</tissue>
    </source>
</reference>
<organism evidence="2">
    <name type="scientific">Opuntia streptacantha</name>
    <name type="common">Prickly pear cactus</name>
    <name type="synonym">Opuntia cardona</name>
    <dbReference type="NCBI Taxonomy" id="393608"/>
    <lineage>
        <taxon>Eukaryota</taxon>
        <taxon>Viridiplantae</taxon>
        <taxon>Streptophyta</taxon>
        <taxon>Embryophyta</taxon>
        <taxon>Tracheophyta</taxon>
        <taxon>Spermatophyta</taxon>
        <taxon>Magnoliopsida</taxon>
        <taxon>eudicotyledons</taxon>
        <taxon>Gunneridae</taxon>
        <taxon>Pentapetalae</taxon>
        <taxon>Caryophyllales</taxon>
        <taxon>Cactineae</taxon>
        <taxon>Cactaceae</taxon>
        <taxon>Opuntioideae</taxon>
        <taxon>Opuntia</taxon>
    </lineage>
</organism>
<protein>
    <submittedName>
        <fullName evidence="2">Uncharacterized protein</fullName>
    </submittedName>
</protein>
<accession>A0A7C8ZHY0</accession>
<dbReference type="EMBL" id="GISG01133617">
    <property type="protein sequence ID" value="MBA4643416.1"/>
    <property type="molecule type" value="Transcribed_RNA"/>
</dbReference>
<evidence type="ECO:0000313" key="2">
    <source>
        <dbReference type="EMBL" id="MBA4643416.1"/>
    </source>
</evidence>
<feature type="region of interest" description="Disordered" evidence="1">
    <location>
        <begin position="142"/>
        <end position="167"/>
    </location>
</feature>
<dbReference type="AlphaFoldDB" id="A0A7C8ZHY0"/>
<proteinExistence type="predicted"/>
<evidence type="ECO:0000256" key="1">
    <source>
        <dbReference type="SAM" id="MobiDB-lite"/>
    </source>
</evidence>
<name>A0A7C8ZHY0_OPUST</name>